<feature type="region of interest" description="Disordered" evidence="4">
    <location>
        <begin position="669"/>
        <end position="694"/>
    </location>
</feature>
<evidence type="ECO:0000256" key="1">
    <source>
        <dbReference type="ARBA" id="ARBA00007381"/>
    </source>
</evidence>
<dbReference type="OrthoDB" id="434160at2759"/>
<sequence>MSIPFGVDFGNFHSVIGVARNRGIDIIVNEVSNRTTPSLVGFGPKSRSIGEAAKSQEISNLKNTVGSLKRTLGLKSDDPNLETEKRYISSELVNVDGNAGAKVRYQGKQTEFTSIQLAAMYFNKIKQTTQHEVKGGNISDVVIAVPTWYSDSQRRATADAAVIAGLNPVRIVNDVTAAAVGYGVFKTDLPEDKPKIVAFVDIGHSDYTVSIGAFKKGELKILGTSYDRNFGGRDVDYHIANHFAEQFVTKYKMDVRTNPKAFSRVLTQAEKLKKILSANTSAPFNIESVMNDTDVSGSMTRDELEEYLTPLIAKIPKPIEEAIKIANVSKEDIDSIEIIGGSTRIPCFKNAIQETFGKSLSFTLNQDEAIARGAAFICAIHSPTLRVRPFKFEDLNLHSVTFSWPPNEADEESELEVFPQYGSYPSTKLITLYKSEDFDLEARYTNPETLEKGVNPWVGKWTIKGVVPDSTGAPSVVKIKLRHDPSGLYVVSDAYISEEIEVEEPVPVEKKEGEEEPEPQYKIVKKWVKKADLKVIHAHLGLDDALKSSFIEKENQMAVDDKLVADTEEKKNALEEYIYDIRGKIDDEYSAFASDAEKQKLHKLLDAAEEWLYNDGEDASKGQYVAKYEELASIGNLIKGRYQSKIEEERQAKLAKQEAEAHRKMAEKLNAAKAAREEAAKQTPASEDVELPDA</sequence>
<dbReference type="Gene3D" id="3.30.420.40">
    <property type="match status" value="2"/>
</dbReference>
<dbReference type="FunFam" id="1.20.1270.10:FF:000002">
    <property type="entry name" value="Heat shock 70 kDa protein 4"/>
    <property type="match status" value="1"/>
</dbReference>
<dbReference type="Gene3D" id="2.60.34.10">
    <property type="entry name" value="Substrate Binding Domain Of DNAk, Chain A, domain 1"/>
    <property type="match status" value="1"/>
</dbReference>
<dbReference type="Gene3D" id="3.30.30.30">
    <property type="match status" value="1"/>
</dbReference>
<comment type="similarity">
    <text evidence="1">Belongs to the heat shock protein 70 family.</text>
</comment>
<dbReference type="FunFam" id="3.90.640.10:FF:000004">
    <property type="entry name" value="Heat shock 70 kDa protein 4"/>
    <property type="match status" value="1"/>
</dbReference>
<dbReference type="EMBL" id="CABVLU010000001">
    <property type="protein sequence ID" value="VVT45315.1"/>
    <property type="molecule type" value="Genomic_DNA"/>
</dbReference>
<dbReference type="GO" id="GO:0005524">
    <property type="term" value="F:ATP binding"/>
    <property type="evidence" value="ECO:0007669"/>
    <property type="project" value="UniProtKB-KW"/>
</dbReference>
<dbReference type="SUPFAM" id="SSF100920">
    <property type="entry name" value="Heat shock protein 70kD (HSP70), peptide-binding domain"/>
    <property type="match status" value="1"/>
</dbReference>
<dbReference type="GO" id="GO:0140662">
    <property type="term" value="F:ATP-dependent protein folding chaperone"/>
    <property type="evidence" value="ECO:0007669"/>
    <property type="project" value="InterPro"/>
</dbReference>
<dbReference type="SUPFAM" id="SSF100934">
    <property type="entry name" value="Heat shock protein 70kD (HSP70), C-terminal subdomain"/>
    <property type="match status" value="1"/>
</dbReference>
<dbReference type="Gene3D" id="1.20.1270.10">
    <property type="match status" value="1"/>
</dbReference>
<reference evidence="5 6" key="1">
    <citation type="submission" date="2019-09" db="EMBL/GenBank/DDBJ databases">
        <authorList>
            <person name="Brejova B."/>
        </authorList>
    </citation>
    <scope>NUCLEOTIDE SEQUENCE [LARGE SCALE GENOMIC DNA]</scope>
</reference>
<evidence type="ECO:0000313" key="5">
    <source>
        <dbReference type="EMBL" id="VVT45315.1"/>
    </source>
</evidence>
<dbReference type="AlphaFoldDB" id="A0A5E8B1F2"/>
<dbReference type="InterPro" id="IPR013126">
    <property type="entry name" value="Hsp_70_fam"/>
</dbReference>
<dbReference type="Pfam" id="PF00012">
    <property type="entry name" value="HSP70"/>
    <property type="match status" value="1"/>
</dbReference>
<dbReference type="GeneID" id="43579532"/>
<evidence type="ECO:0000256" key="3">
    <source>
        <dbReference type="ARBA" id="ARBA00022840"/>
    </source>
</evidence>
<dbReference type="FunFam" id="3.30.30.30:FF:000002">
    <property type="entry name" value="Heat shock 70 kDa protein 4"/>
    <property type="match status" value="1"/>
</dbReference>
<dbReference type="PRINTS" id="PR00301">
    <property type="entry name" value="HEATSHOCK70"/>
</dbReference>
<dbReference type="Gene3D" id="3.90.640.10">
    <property type="entry name" value="Actin, Chain A, domain 4"/>
    <property type="match status" value="1"/>
</dbReference>
<dbReference type="InterPro" id="IPR029047">
    <property type="entry name" value="HSP70_peptide-bd_sf"/>
</dbReference>
<dbReference type="SUPFAM" id="SSF53067">
    <property type="entry name" value="Actin-like ATPase domain"/>
    <property type="match status" value="2"/>
</dbReference>
<name>A0A5E8B1F2_9ASCO</name>
<evidence type="ECO:0000256" key="4">
    <source>
        <dbReference type="SAM" id="MobiDB-lite"/>
    </source>
</evidence>
<keyword evidence="6" id="KW-1185">Reference proteome</keyword>
<protein>
    <recommendedName>
        <fullName evidence="7">Heat shock protein homolog SSE1</fullName>
    </recommendedName>
</protein>
<gene>
    <name evidence="5" type="ORF">SAPINGB_P000709</name>
</gene>
<proteinExistence type="inferred from homology"/>
<organism evidence="5 6">
    <name type="scientific">Magnusiomyces paraingens</name>
    <dbReference type="NCBI Taxonomy" id="2606893"/>
    <lineage>
        <taxon>Eukaryota</taxon>
        <taxon>Fungi</taxon>
        <taxon>Dikarya</taxon>
        <taxon>Ascomycota</taxon>
        <taxon>Saccharomycotina</taxon>
        <taxon>Dipodascomycetes</taxon>
        <taxon>Dipodascales</taxon>
        <taxon>Dipodascaceae</taxon>
        <taxon>Magnusiomyces</taxon>
    </lineage>
</organism>
<dbReference type="Proteomes" id="UP000398389">
    <property type="component" value="Unassembled WGS sequence"/>
</dbReference>
<dbReference type="InterPro" id="IPR029048">
    <property type="entry name" value="HSP70_C_sf"/>
</dbReference>
<keyword evidence="2" id="KW-0547">Nucleotide-binding</keyword>
<dbReference type="PANTHER" id="PTHR45639:SF4">
    <property type="entry name" value="HSC70CB, ISOFORM G"/>
    <property type="match status" value="1"/>
</dbReference>
<dbReference type="RefSeq" id="XP_031851323.1">
    <property type="nucleotide sequence ID" value="XM_031995432.1"/>
</dbReference>
<accession>A0A5E8B1F2</accession>
<dbReference type="PANTHER" id="PTHR45639">
    <property type="entry name" value="HSC70CB, ISOFORM G-RELATED"/>
    <property type="match status" value="1"/>
</dbReference>
<keyword evidence="3" id="KW-0067">ATP-binding</keyword>
<dbReference type="GO" id="GO:0005634">
    <property type="term" value="C:nucleus"/>
    <property type="evidence" value="ECO:0007669"/>
    <property type="project" value="TreeGrafter"/>
</dbReference>
<evidence type="ECO:0000256" key="2">
    <source>
        <dbReference type="ARBA" id="ARBA00022741"/>
    </source>
</evidence>
<evidence type="ECO:0000313" key="6">
    <source>
        <dbReference type="Proteomes" id="UP000398389"/>
    </source>
</evidence>
<dbReference type="GO" id="GO:0005829">
    <property type="term" value="C:cytosol"/>
    <property type="evidence" value="ECO:0007669"/>
    <property type="project" value="TreeGrafter"/>
</dbReference>
<dbReference type="InterPro" id="IPR043129">
    <property type="entry name" value="ATPase_NBD"/>
</dbReference>
<evidence type="ECO:0008006" key="7">
    <source>
        <dbReference type="Google" id="ProtNLM"/>
    </source>
</evidence>